<keyword evidence="3" id="KW-1185">Reference proteome</keyword>
<feature type="region of interest" description="Disordered" evidence="1">
    <location>
        <begin position="1"/>
        <end position="28"/>
    </location>
</feature>
<protein>
    <submittedName>
        <fullName evidence="2">Uncharacterized protein</fullName>
    </submittedName>
</protein>
<evidence type="ECO:0000256" key="1">
    <source>
        <dbReference type="SAM" id="MobiDB-lite"/>
    </source>
</evidence>
<name>A0A161KFD7_9SYNE</name>
<dbReference type="Pfam" id="PF15937">
    <property type="entry name" value="PrlF_antitoxin"/>
    <property type="match status" value="1"/>
</dbReference>
<dbReference type="InterPro" id="IPR031848">
    <property type="entry name" value="PrlF_antitoxin"/>
</dbReference>
<feature type="compositionally biased region" description="Polar residues" evidence="1">
    <location>
        <begin position="1"/>
        <end position="20"/>
    </location>
</feature>
<dbReference type="Proteomes" id="UP000182631">
    <property type="component" value="Unassembled WGS sequence"/>
</dbReference>
<evidence type="ECO:0000313" key="3">
    <source>
        <dbReference type="Proteomes" id="UP000182631"/>
    </source>
</evidence>
<dbReference type="EMBL" id="FITM01000032">
    <property type="protein sequence ID" value="CZB13104.1"/>
    <property type="molecule type" value="Genomic_DNA"/>
</dbReference>
<organism evidence="2 3">
    <name type="scientific">Candidatus Synechococcus spongiarum</name>
    <dbReference type="NCBI Taxonomy" id="431041"/>
    <lineage>
        <taxon>Bacteria</taxon>
        <taxon>Bacillati</taxon>
        <taxon>Cyanobacteriota</taxon>
        <taxon>Cyanophyceae</taxon>
        <taxon>Synechococcales</taxon>
        <taxon>Synechococcaceae</taxon>
        <taxon>Synechococcus</taxon>
    </lineage>
</organism>
<gene>
    <name evidence="2" type="ORF">FLM9_305</name>
</gene>
<sequence length="84" mass="9019">MAGSRQVFQDASGEQVQPVQQGEDPALAPFLQTLDDHISAHPEQLQPLTTDLMAHLDNLAGAIHVDLDAPLETDGEEDEDCASL</sequence>
<accession>A0A161KFD7</accession>
<evidence type="ECO:0000313" key="2">
    <source>
        <dbReference type="EMBL" id="CZB13104.1"/>
    </source>
</evidence>
<reference evidence="3" key="1">
    <citation type="submission" date="2016-02" db="EMBL/GenBank/DDBJ databases">
        <authorList>
            <person name="liu f."/>
        </authorList>
    </citation>
    <scope>NUCLEOTIDE SEQUENCE [LARGE SCALE GENOMIC DNA]</scope>
</reference>
<dbReference type="GO" id="GO:0003700">
    <property type="term" value="F:DNA-binding transcription factor activity"/>
    <property type="evidence" value="ECO:0007669"/>
    <property type="project" value="InterPro"/>
</dbReference>
<dbReference type="AlphaFoldDB" id="A0A161KFD7"/>
<dbReference type="RefSeq" id="WP_218969716.1">
    <property type="nucleotide sequence ID" value="NZ_FITM01000032.1"/>
</dbReference>
<dbReference type="GO" id="GO:0097351">
    <property type="term" value="F:toxin sequestering activity"/>
    <property type="evidence" value="ECO:0007669"/>
    <property type="project" value="InterPro"/>
</dbReference>
<dbReference type="GO" id="GO:0001558">
    <property type="term" value="P:regulation of cell growth"/>
    <property type="evidence" value="ECO:0007669"/>
    <property type="project" value="InterPro"/>
</dbReference>
<proteinExistence type="predicted"/>